<dbReference type="PANTHER" id="PTHR32125">
    <property type="entry name" value="2-C-METHYL-D-ERYTHRITOL 4-PHOSPHATE CYTIDYLYLTRANSFERASE, CHLOROPLASTIC"/>
    <property type="match status" value="1"/>
</dbReference>
<keyword evidence="4" id="KW-0812">Transmembrane</keyword>
<dbReference type="Gene3D" id="3.90.550.10">
    <property type="entry name" value="Spore Coat Polysaccharide Biosynthesis Protein SpsA, Chain A"/>
    <property type="match status" value="1"/>
</dbReference>
<evidence type="ECO:0000256" key="1">
    <source>
        <dbReference type="ARBA" id="ARBA00009789"/>
    </source>
</evidence>
<name>A0A843U812_COLES</name>
<comment type="similarity">
    <text evidence="1">Belongs to the IspD/TarI cytidylyltransferase family. IspD subfamily.</text>
</comment>
<evidence type="ECO:0000256" key="2">
    <source>
        <dbReference type="ARBA" id="ARBA00022679"/>
    </source>
</evidence>
<dbReference type="Proteomes" id="UP000652761">
    <property type="component" value="Unassembled WGS sequence"/>
</dbReference>
<evidence type="ECO:0008006" key="7">
    <source>
        <dbReference type="Google" id="ProtNLM"/>
    </source>
</evidence>
<dbReference type="EMBL" id="NMUH01000473">
    <property type="protein sequence ID" value="MQL79738.1"/>
    <property type="molecule type" value="Genomic_DNA"/>
</dbReference>
<accession>A0A843U812</accession>
<dbReference type="GO" id="GO:0050518">
    <property type="term" value="F:2-C-methyl-D-erythritol 4-phosphate cytidylyltransferase activity"/>
    <property type="evidence" value="ECO:0007669"/>
    <property type="project" value="TreeGrafter"/>
</dbReference>
<keyword evidence="6" id="KW-1185">Reference proteome</keyword>
<feature type="transmembrane region" description="Helical" evidence="4">
    <location>
        <begin position="242"/>
        <end position="266"/>
    </location>
</feature>
<keyword evidence="4" id="KW-0472">Membrane</keyword>
<keyword evidence="3" id="KW-0548">Nucleotidyltransferase</keyword>
<protein>
    <recommendedName>
        <fullName evidence="7">2-C-methyl-D-erythritol 4-phosphate cytidylyltransferase</fullName>
    </recommendedName>
</protein>
<reference evidence="5" key="1">
    <citation type="submission" date="2017-07" db="EMBL/GenBank/DDBJ databases">
        <title>Taro Niue Genome Assembly and Annotation.</title>
        <authorList>
            <person name="Atibalentja N."/>
            <person name="Keating K."/>
            <person name="Fields C.J."/>
        </authorList>
    </citation>
    <scope>NUCLEOTIDE SEQUENCE</scope>
    <source>
        <strain evidence="5">Niue_2</strain>
        <tissue evidence="5">Leaf</tissue>
    </source>
</reference>
<dbReference type="PANTHER" id="PTHR32125:SF4">
    <property type="entry name" value="2-C-METHYL-D-ERYTHRITOL 4-PHOSPHATE CYTIDYLYLTRANSFERASE, CHLOROPLASTIC"/>
    <property type="match status" value="1"/>
</dbReference>
<dbReference type="InterPro" id="IPR029044">
    <property type="entry name" value="Nucleotide-diphossugar_trans"/>
</dbReference>
<organism evidence="5 6">
    <name type="scientific">Colocasia esculenta</name>
    <name type="common">Wild taro</name>
    <name type="synonym">Arum esculentum</name>
    <dbReference type="NCBI Taxonomy" id="4460"/>
    <lineage>
        <taxon>Eukaryota</taxon>
        <taxon>Viridiplantae</taxon>
        <taxon>Streptophyta</taxon>
        <taxon>Embryophyta</taxon>
        <taxon>Tracheophyta</taxon>
        <taxon>Spermatophyta</taxon>
        <taxon>Magnoliopsida</taxon>
        <taxon>Liliopsida</taxon>
        <taxon>Araceae</taxon>
        <taxon>Aroideae</taxon>
        <taxon>Colocasieae</taxon>
        <taxon>Colocasia</taxon>
    </lineage>
</organism>
<feature type="transmembrane region" description="Helical" evidence="4">
    <location>
        <begin position="199"/>
        <end position="222"/>
    </location>
</feature>
<keyword evidence="4" id="KW-1133">Transmembrane helix</keyword>
<dbReference type="InterPro" id="IPR050088">
    <property type="entry name" value="IspD/TarI_cytidylyltransf_bact"/>
</dbReference>
<dbReference type="OrthoDB" id="414267at2759"/>
<sequence length="268" mass="28677">MHSMALLPLHPRLPCRPSISVSEGGPLSSLFSAKRFLPGTLRAQGGRTEGKKTVALKGVRCAGGRSPSEESGGGVAVKDKSVSVILLSGGKGKRMGASMPKQYLPLLGQPIALYSFCTFSRMNEVKEVIVVCDPLYMDVFQDALESHVNLKFALPGKERQDSVFSGFQGSEPPHPPLLTTHPAAANAAAVRSRCTSLTAAAVASLLTLCFSLWLVTLFQSFFLPVSGSPSLCWPIGGEAPPAGLLSSSWLLHPFFFICTIIDHYLLRH</sequence>
<evidence type="ECO:0000313" key="6">
    <source>
        <dbReference type="Proteomes" id="UP000652761"/>
    </source>
</evidence>
<dbReference type="InterPro" id="IPR034683">
    <property type="entry name" value="IspD/TarI"/>
</dbReference>
<dbReference type="AlphaFoldDB" id="A0A843U812"/>
<gene>
    <name evidence="5" type="ORF">Taro_012194</name>
</gene>
<dbReference type="SUPFAM" id="SSF53448">
    <property type="entry name" value="Nucleotide-diphospho-sugar transferases"/>
    <property type="match status" value="1"/>
</dbReference>
<keyword evidence="2" id="KW-0808">Transferase</keyword>
<proteinExistence type="inferred from homology"/>
<evidence type="ECO:0000256" key="3">
    <source>
        <dbReference type="ARBA" id="ARBA00022695"/>
    </source>
</evidence>
<evidence type="ECO:0000313" key="5">
    <source>
        <dbReference type="EMBL" id="MQL79738.1"/>
    </source>
</evidence>
<evidence type="ECO:0000256" key="4">
    <source>
        <dbReference type="SAM" id="Phobius"/>
    </source>
</evidence>
<comment type="caution">
    <text evidence="5">The sequence shown here is derived from an EMBL/GenBank/DDBJ whole genome shotgun (WGS) entry which is preliminary data.</text>
</comment>
<dbReference type="Pfam" id="PF01128">
    <property type="entry name" value="IspD"/>
    <property type="match status" value="1"/>
</dbReference>